<dbReference type="STRING" id="560819.SAMN05428998_1378"/>
<keyword evidence="3" id="KW-1185">Reference proteome</keyword>
<evidence type="ECO:0000313" key="1">
    <source>
        <dbReference type="EMBL" id="SMF77491.1"/>
    </source>
</evidence>
<evidence type="ECO:0000313" key="2">
    <source>
        <dbReference type="EMBL" id="SMF83818.1"/>
    </source>
</evidence>
<sequence length="293" mass="30436">MEQWDLTTAIPEAALTGDERLPVSKAGLPASVPLALLLAYLTGQLQPITDDAVAAKVAAEAAQAAAEGLIVVPTAGEALYFLRANATGAGYELLSPGAALTALAALPKAGGVTMTGQFKLSGDGTDPLHPVTKQQLDALSIAGPFESALYHALDLRTQGTAGGTFTAGADQVRTINTERTDQIGVTLAGNQFTPPAGTYLFLGSAPAYNCGNHQAWLWNATDGAELLRGTSEMTVNTIQTQTRSWISGLFTLAAPKALEIRHRCATTVSSNGFGAAGGFGPEHYTEFFMWKVG</sequence>
<name>A0A1Y6CQR4_9PROT</name>
<organism evidence="2 3">
    <name type="scientific">Tistlia consotensis USBA 355</name>
    <dbReference type="NCBI Taxonomy" id="560819"/>
    <lineage>
        <taxon>Bacteria</taxon>
        <taxon>Pseudomonadati</taxon>
        <taxon>Pseudomonadota</taxon>
        <taxon>Alphaproteobacteria</taxon>
        <taxon>Rhodospirillales</taxon>
        <taxon>Rhodovibrionaceae</taxon>
        <taxon>Tistlia</taxon>
    </lineage>
</organism>
<protein>
    <submittedName>
        <fullName evidence="2">Uncharacterized protein</fullName>
    </submittedName>
</protein>
<evidence type="ECO:0000313" key="3">
    <source>
        <dbReference type="Proteomes" id="UP000192917"/>
    </source>
</evidence>
<dbReference type="EMBL" id="FWZX01000037">
    <property type="protein sequence ID" value="SMF77491.1"/>
    <property type="molecule type" value="Genomic_DNA"/>
</dbReference>
<gene>
    <name evidence="1" type="ORF">SAMN05428998_1378</name>
    <name evidence="2" type="ORF">SAMN05428998_15121</name>
</gene>
<dbReference type="AlphaFoldDB" id="A0A1Y6CQR4"/>
<proteinExistence type="predicted"/>
<accession>A0A1Y6CQR4</accession>
<reference evidence="2 3" key="1">
    <citation type="submission" date="2017-04" db="EMBL/GenBank/DDBJ databases">
        <authorList>
            <person name="Afonso C.L."/>
            <person name="Miller P.J."/>
            <person name="Scott M.A."/>
            <person name="Spackman E."/>
            <person name="Goraichik I."/>
            <person name="Dimitrov K.M."/>
            <person name="Suarez D.L."/>
            <person name="Swayne D.E."/>
        </authorList>
    </citation>
    <scope>NUCLEOTIDE SEQUENCE [LARGE SCALE GENOMIC DNA]</scope>
    <source>
        <strain evidence="2 3">USBA 355</strain>
    </source>
</reference>
<dbReference type="RefSeq" id="WP_085126030.1">
    <property type="nucleotide sequence ID" value="NZ_FWZX01000037.1"/>
</dbReference>
<dbReference type="Proteomes" id="UP000192917">
    <property type="component" value="Unassembled WGS sequence"/>
</dbReference>
<dbReference type="EMBL" id="FWZX01000051">
    <property type="protein sequence ID" value="SMF83818.1"/>
    <property type="molecule type" value="Genomic_DNA"/>
</dbReference>